<dbReference type="InterPro" id="IPR001585">
    <property type="entry name" value="TAL/FSA"/>
</dbReference>
<accession>A0A249KFN8</accession>
<dbReference type="KEGG" id="psuf:A1sIA56_01485"/>
<dbReference type="OrthoDB" id="9809101at2"/>
<evidence type="ECO:0000313" key="2">
    <source>
        <dbReference type="EMBL" id="ASY15601.1"/>
    </source>
</evidence>
<dbReference type="AlphaFoldDB" id="A0A249KFN8"/>
<proteinExistence type="predicted"/>
<organism evidence="2 3">
    <name type="scientific">Candidatus Planktophila sulfonica</name>
    <dbReference type="NCBI Taxonomy" id="1884904"/>
    <lineage>
        <taxon>Bacteria</taxon>
        <taxon>Bacillati</taxon>
        <taxon>Actinomycetota</taxon>
        <taxon>Actinomycetes</taxon>
        <taxon>Candidatus Nanopelagicales</taxon>
        <taxon>Candidatus Nanopelagicaceae</taxon>
        <taxon>Candidatus Planktophila</taxon>
    </lineage>
</organism>
<dbReference type="Pfam" id="PF00923">
    <property type="entry name" value="TAL_FSA"/>
    <property type="match status" value="1"/>
</dbReference>
<dbReference type="EMBL" id="CP016773">
    <property type="protein sequence ID" value="ASY15601.1"/>
    <property type="molecule type" value="Genomic_DNA"/>
</dbReference>
<reference evidence="2 3" key="1">
    <citation type="submission" date="2016-07" db="EMBL/GenBank/DDBJ databases">
        <title>High microdiversification within the ubiquitous acI lineage of Actinobacteria.</title>
        <authorList>
            <person name="Neuenschwander S.M."/>
            <person name="Salcher M."/>
            <person name="Ghai R."/>
            <person name="Pernthaler J."/>
        </authorList>
    </citation>
    <scope>NUCLEOTIDE SEQUENCE [LARGE SCALE GENOMIC DNA]</scope>
    <source>
        <strain evidence="2">MMS-IA-56</strain>
    </source>
</reference>
<dbReference type="InterPro" id="IPR013785">
    <property type="entry name" value="Aldolase_TIM"/>
</dbReference>
<gene>
    <name evidence="2" type="ORF">A1sIA56_01485</name>
</gene>
<name>A0A249KFN8_9ACTN</name>
<dbReference type="Gene3D" id="3.20.20.70">
    <property type="entry name" value="Aldolase class I"/>
    <property type="match status" value="1"/>
</dbReference>
<dbReference type="Proteomes" id="UP000217215">
    <property type="component" value="Chromosome"/>
</dbReference>
<evidence type="ECO:0000256" key="1">
    <source>
        <dbReference type="ARBA" id="ARBA00023270"/>
    </source>
</evidence>
<dbReference type="GO" id="GO:0005975">
    <property type="term" value="P:carbohydrate metabolic process"/>
    <property type="evidence" value="ECO:0007669"/>
    <property type="project" value="InterPro"/>
</dbReference>
<keyword evidence="1" id="KW-0704">Schiff base</keyword>
<protein>
    <submittedName>
        <fullName evidence="2">Transaldolase</fullName>
    </submittedName>
</protein>
<sequence>MSQSPFLYMKENSKTVLWNDSADPKELTDALNWGIVGATCNPVIALTAIKADAPHWVERIKDYAKKNPLATEDEIGWAMVKELSVNAAKLFEGEFEKYNGRNGRLSIQTDPRLYRNAKALTDQAVEFSKLAKNIIVKIPVTSEAITAFEEATYQGVSLNATVSFSVAQTIAVAEAIERGLKRREAEGLDISQMGPVCTIMVGRVDDWVKVGAEKMGAKVDPEILEWAGVAVFRHAHKVYTERGYRTRLLSAAFRNHMHWSEILGGDSVISPPYAWQVKINEMGITPNLNSVNEPIESRILEPLLENFPEFRKMYDVDGLKVEEFTNFGGTLRTLRGFLQSVNDLESFVRDVTVPNPDK</sequence>
<dbReference type="SUPFAM" id="SSF51569">
    <property type="entry name" value="Aldolase"/>
    <property type="match status" value="1"/>
</dbReference>
<dbReference type="PANTHER" id="PTHR10683">
    <property type="entry name" value="TRANSALDOLASE"/>
    <property type="match status" value="1"/>
</dbReference>
<evidence type="ECO:0000313" key="3">
    <source>
        <dbReference type="Proteomes" id="UP000217215"/>
    </source>
</evidence>
<keyword evidence="3" id="KW-1185">Reference proteome</keyword>